<dbReference type="AlphaFoldDB" id="Q9N2P1"/>
<reference evidence="3" key="2">
    <citation type="submission" date="2000-03" db="EMBL/GenBank/DDBJ databases">
        <authorList>
            <person name="Gabriel A."/>
            <person name="Uzun O."/>
            <person name="Kobayashi Y."/>
        </authorList>
    </citation>
    <scope>NUCLEOTIDE SEQUENCE</scope>
</reference>
<protein>
    <recommendedName>
        <fullName evidence="2">Reverse transcriptase domain-containing protein</fullName>
    </recommendedName>
</protein>
<dbReference type="PROSITE" id="PS50878">
    <property type="entry name" value="RT_POL"/>
    <property type="match status" value="1"/>
</dbReference>
<evidence type="ECO:0000256" key="1">
    <source>
        <dbReference type="SAM" id="MobiDB-lite"/>
    </source>
</evidence>
<feature type="domain" description="Reverse transcriptase" evidence="2">
    <location>
        <begin position="96"/>
        <end position="330"/>
    </location>
</feature>
<reference evidence="3" key="1">
    <citation type="journal article" date="1990" name="Mol. Cell. Biol.">
        <title>A rapidly rearranging retrotransposon within the miniexon gene locus of Crithidia fasciculata.</title>
        <authorList>
            <person name="Gabriel A."/>
            <person name="Yen T.J."/>
            <person name="Schwartz D.C."/>
            <person name="Smith C.L."/>
            <person name="Boeke J.D."/>
            <person name="Sollner-Webb B."/>
            <person name="Cleveland D.W."/>
        </authorList>
    </citation>
    <scope>NUCLEOTIDE SEQUENCE</scope>
</reference>
<organism evidence="3">
    <name type="scientific">Crithidia fasciculata</name>
    <dbReference type="NCBI Taxonomy" id="5656"/>
    <lineage>
        <taxon>Eukaryota</taxon>
        <taxon>Discoba</taxon>
        <taxon>Euglenozoa</taxon>
        <taxon>Kinetoplastea</taxon>
        <taxon>Metakinetoplastina</taxon>
        <taxon>Trypanosomatida</taxon>
        <taxon>Trypanosomatidae</taxon>
        <taxon>Leishmaniinae</taxon>
        <taxon>Crithidia</taxon>
    </lineage>
</organism>
<dbReference type="InterPro" id="IPR000477">
    <property type="entry name" value="RT_dom"/>
</dbReference>
<evidence type="ECO:0000259" key="2">
    <source>
        <dbReference type="PROSITE" id="PS50878"/>
    </source>
</evidence>
<name>Q9N2P1_CRIFA</name>
<feature type="region of interest" description="Disordered" evidence="1">
    <location>
        <begin position="675"/>
        <end position="709"/>
    </location>
</feature>
<dbReference type="InterPro" id="IPR043502">
    <property type="entry name" value="DNA/RNA_pol_sf"/>
</dbReference>
<dbReference type="SUPFAM" id="SSF56672">
    <property type="entry name" value="DNA/RNA polymerases"/>
    <property type="match status" value="1"/>
</dbReference>
<dbReference type="PIR" id="A34728">
    <property type="entry name" value="A34728"/>
</dbReference>
<dbReference type="EMBL" id="M33009">
    <property type="protein sequence ID" value="AAA75435.2"/>
    <property type="molecule type" value="Genomic_DNA"/>
</dbReference>
<proteinExistence type="predicted"/>
<sequence>MAVMTRGRLVEVPLERVMEQLEELHPQEDPRGYPAAPDTSEVLRAKEQKVRRAIAARMGRGTAPGLDGWTRELLLPLAEDPALLHEITSVVSDIMQGKVAEVVARRLRSSAVTPIPKDEAGTKIRPIVPESAWLKLASLVAMAEIPSSFKETFKGWQYGVWGDVAKAVAKIRRDSEEHEYLVALDGVNAYNTMSRAHILQAVYAEQRLKPIWGVVKVALGGPGFLGVYRDGCLKGNLWSTKGIRQGMVLGPLLYATGMAAAIGPVRQRIPGVPVTAYIDDITLAASGAEGARAAEAYADALETVGVVTNARKSMVVGPEGTRVGIGGVDLPVVAEARILGAHFRARGTPEARTIEWLQAAVEKWRPIHQKLRQDIIPKNIAMMMTRISLGSKMTFLLQTHSPQELETAAKTADDEVEQTLQHLMGQVEITPRARLLAQLPIREGGLGLRRSSEIAKFAQADVGQGEAHQAHTKALDEGIKHQLQPLLSESEVQILKSNAGMGAGRVLTDSSLRIPDVAATIALRERLLLRVLPEGMQCVCGGDATNYHVHTCSNIPTKPRTRRHDGVVDELVALARKMGYEPSKEPRADVTSRARPDLYITGSLKPAATDVTITYPGRQARGAHSRCSRPTGIRWGPGRHGGTCEGWTCSRWSSGRTRRYTRRVRMDTKVDLGRRQRQNTYQLQRGDGTNRGDGVGWERGAVQRSDEPGAGQGVDVGRYGWVVVEYRTATRKLDHCYLLLVILTTTKDCSLLLVTLKFDIT</sequence>
<dbReference type="Pfam" id="PF00078">
    <property type="entry name" value="RVT_1"/>
    <property type="match status" value="1"/>
</dbReference>
<evidence type="ECO:0000313" key="3">
    <source>
        <dbReference type="EMBL" id="AAA75435.2"/>
    </source>
</evidence>
<accession>Q9N2P1</accession>